<dbReference type="Proteomes" id="UP000067625">
    <property type="component" value="Chromosome"/>
</dbReference>
<dbReference type="AlphaFoldDB" id="A0A0M4FHQ0"/>
<reference evidence="2" key="1">
    <citation type="submission" date="2015-08" db="EMBL/GenBank/DDBJ databases">
        <title>Genome sequencing project for genomic taxonomy and phylogenomics of Bacillus-like bacteria.</title>
        <authorList>
            <person name="Liu B."/>
            <person name="Wang J."/>
            <person name="Zhu Y."/>
            <person name="Liu G."/>
            <person name="Chen Q."/>
            <person name="Chen Z."/>
            <person name="Lan J."/>
            <person name="Che J."/>
            <person name="Ge C."/>
            <person name="Shi H."/>
            <person name="Pan Z."/>
            <person name="Liu X."/>
        </authorList>
    </citation>
    <scope>NUCLEOTIDE SEQUENCE [LARGE SCALE GENOMIC DNA]</scope>
    <source>
        <strain evidence="2">FJAT-4402</strain>
    </source>
</reference>
<proteinExistence type="predicted"/>
<protein>
    <recommendedName>
        <fullName evidence="3">Spore coat protein</fullName>
    </recommendedName>
</protein>
<dbReference type="PATRIC" id="fig|1441095.3.peg.2731"/>
<evidence type="ECO:0008006" key="3">
    <source>
        <dbReference type="Google" id="ProtNLM"/>
    </source>
</evidence>
<keyword evidence="2" id="KW-1185">Reference proteome</keyword>
<dbReference type="RefSeq" id="WP_053604084.1">
    <property type="nucleotide sequence ID" value="NZ_CP012600.1"/>
</dbReference>
<dbReference type="OrthoDB" id="1799385at2"/>
<evidence type="ECO:0000313" key="2">
    <source>
        <dbReference type="Proteomes" id="UP000067625"/>
    </source>
</evidence>
<organism evidence="1 2">
    <name type="scientific">Bacillus gobiensis</name>
    <dbReference type="NCBI Taxonomy" id="1441095"/>
    <lineage>
        <taxon>Bacteria</taxon>
        <taxon>Bacillati</taxon>
        <taxon>Bacillota</taxon>
        <taxon>Bacilli</taxon>
        <taxon>Bacillales</taxon>
        <taxon>Bacillaceae</taxon>
        <taxon>Bacillus</taxon>
    </lineage>
</organism>
<accession>A0A0M4FHQ0</accession>
<dbReference type="EMBL" id="CP012600">
    <property type="protein sequence ID" value="ALC82299.1"/>
    <property type="molecule type" value="Genomic_DNA"/>
</dbReference>
<reference evidence="1 2" key="2">
    <citation type="journal article" date="2016" name="Int. J. Syst. Evol. Microbiol.">
        <title>Bacillus gobiensis sp. nov., isolated from a soil sample.</title>
        <authorList>
            <person name="Liu B."/>
            <person name="Liu G.H."/>
            <person name="Cetin S."/>
            <person name="Schumann P."/>
            <person name="Pan Z.Z."/>
            <person name="Chen Q.Q."/>
        </authorList>
    </citation>
    <scope>NUCLEOTIDE SEQUENCE [LARGE SCALE GENOMIC DNA]</scope>
    <source>
        <strain evidence="1 2">FJAT-4402</strain>
    </source>
</reference>
<gene>
    <name evidence="1" type="ORF">AM592_12450</name>
</gene>
<sequence length="83" mass="9692">MQNQQTSMNTPPPVISTKDFLYLEDMLHWNLMAMKKAHAFAGQCQDQTIKNELDQIGQMHHKHYQAIMKHLQPNQMGQQTTLQ</sequence>
<name>A0A0M4FHQ0_9BACI</name>
<dbReference type="STRING" id="1441095.AM592_12450"/>
<evidence type="ECO:0000313" key="1">
    <source>
        <dbReference type="EMBL" id="ALC82299.1"/>
    </source>
</evidence>